<evidence type="ECO:0000256" key="3">
    <source>
        <dbReference type="ARBA" id="ARBA00022801"/>
    </source>
</evidence>
<proteinExistence type="predicted"/>
<accession>A0A6N8I3J4</accession>
<reference evidence="8 9" key="1">
    <citation type="submission" date="2019-09" db="EMBL/GenBank/DDBJ databases">
        <title>Genome sequence of Clostridium sp. EA1.</title>
        <authorList>
            <person name="Poehlein A."/>
            <person name="Bengelsdorf F.R."/>
            <person name="Daniel R."/>
        </authorList>
    </citation>
    <scope>NUCLEOTIDE SEQUENCE [LARGE SCALE GENOMIC DNA]</scope>
    <source>
        <strain evidence="8 9">EA1</strain>
    </source>
</reference>
<feature type="domain" description="CARDB" evidence="7">
    <location>
        <begin position="103"/>
        <end position="202"/>
    </location>
</feature>
<keyword evidence="3" id="KW-0378">Hydrolase</keyword>
<evidence type="ECO:0000256" key="4">
    <source>
        <dbReference type="ARBA" id="ARBA00022833"/>
    </source>
</evidence>
<dbReference type="AlphaFoldDB" id="A0A6N8I3J4"/>
<evidence type="ECO:0000259" key="7">
    <source>
        <dbReference type="Pfam" id="PF07705"/>
    </source>
</evidence>
<feature type="domain" description="CARDB" evidence="7">
    <location>
        <begin position="230"/>
        <end position="309"/>
    </location>
</feature>
<evidence type="ECO:0000256" key="2">
    <source>
        <dbReference type="ARBA" id="ARBA00022723"/>
    </source>
</evidence>
<dbReference type="InterPro" id="IPR001818">
    <property type="entry name" value="Pept_M10_metallopeptidase"/>
</dbReference>
<name>A0A6N8I3J4_9FIRM</name>
<dbReference type="GO" id="GO:0031012">
    <property type="term" value="C:extracellular matrix"/>
    <property type="evidence" value="ECO:0007669"/>
    <property type="project" value="InterPro"/>
</dbReference>
<dbReference type="GO" id="GO:0004222">
    <property type="term" value="F:metalloendopeptidase activity"/>
    <property type="evidence" value="ECO:0007669"/>
    <property type="project" value="InterPro"/>
</dbReference>
<evidence type="ECO:0000256" key="1">
    <source>
        <dbReference type="ARBA" id="ARBA00022670"/>
    </source>
</evidence>
<sequence length="504" mass="55166">MIKIRTKAISCFLGVLLAISVTGPAFAQSSTTPGTVKDSYESGDFTVNVPSIENSKISNSAPEKLSGAFTVSDVKVENTDRVPDELLENVKDSNKMGVQSALPDLQMTSIKSAMSQPFEDATPIKFYSKVANVGSASVNSMVFTFYVDDVYQTSMKASGSLNPGEQATASFYMDSKVGGSHTIKVVVNESRDVKESDYDNNTGVGTFQWKACIALKADSVSAGFSVTPTMEDKTITFEFSNRGTLDAENVPVELDVNGTTLYSRSFYIEAKTLKRGRLSIEFHKAGRYTFTLKVDPDKKTNDLDRSNNSTKCSVDALYDVETFAGKWKNPDGLDVQICSSGAKEIQNDNAGDNALLHVTTAIKKWNGHVSRASYGNVQVTNTNKIDNEIPVAIQATAFNYKGSSEVLAQTQLYKKDSSGRLTFINDVETDSSSYAFAIVFLNTESFNTEDSKDQLRTITHEFGHVFGLAHPTCGDTAIMRQTWDPLRAYTIQPHDVFSLKALYK</sequence>
<feature type="domain" description="Peptidase M10 metallopeptidase" evidence="6">
    <location>
        <begin position="357"/>
        <end position="503"/>
    </location>
</feature>
<evidence type="ECO:0000313" key="8">
    <source>
        <dbReference type="EMBL" id="MVB12602.1"/>
    </source>
</evidence>
<dbReference type="InterPro" id="IPR024079">
    <property type="entry name" value="MetalloPept_cat_dom_sf"/>
</dbReference>
<feature type="signal peptide" evidence="5">
    <location>
        <begin position="1"/>
        <end position="27"/>
    </location>
</feature>
<organism evidence="8 9">
    <name type="scientific">Caproicibacter fermentans</name>
    <dbReference type="NCBI Taxonomy" id="2576756"/>
    <lineage>
        <taxon>Bacteria</taxon>
        <taxon>Bacillati</taxon>
        <taxon>Bacillota</taxon>
        <taxon>Clostridia</taxon>
        <taxon>Eubacteriales</taxon>
        <taxon>Acutalibacteraceae</taxon>
        <taxon>Caproicibacter</taxon>
    </lineage>
</organism>
<dbReference type="Pfam" id="PF07705">
    <property type="entry name" value="CARDB"/>
    <property type="match status" value="2"/>
</dbReference>
<evidence type="ECO:0000313" key="9">
    <source>
        <dbReference type="Proteomes" id="UP000469440"/>
    </source>
</evidence>
<dbReference type="InterPro" id="IPR013783">
    <property type="entry name" value="Ig-like_fold"/>
</dbReference>
<keyword evidence="4" id="KW-0862">Zinc</keyword>
<dbReference type="Gene3D" id="3.40.390.10">
    <property type="entry name" value="Collagenase (Catalytic Domain)"/>
    <property type="match status" value="1"/>
</dbReference>
<dbReference type="InterPro" id="IPR011635">
    <property type="entry name" value="CARDB"/>
</dbReference>
<keyword evidence="1" id="KW-0645">Protease</keyword>
<dbReference type="RefSeq" id="WP_156991265.1">
    <property type="nucleotide sequence ID" value="NZ_VWXL01000100.1"/>
</dbReference>
<protein>
    <recommendedName>
        <fullName evidence="10">CARDB domain-containing protein</fullName>
    </recommendedName>
</protein>
<comment type="caution">
    <text evidence="8">The sequence shown here is derived from an EMBL/GenBank/DDBJ whole genome shotgun (WGS) entry which is preliminary data.</text>
</comment>
<dbReference type="OrthoDB" id="2467676at2"/>
<dbReference type="Proteomes" id="UP000469440">
    <property type="component" value="Unassembled WGS sequence"/>
</dbReference>
<dbReference type="SUPFAM" id="SSF55486">
    <property type="entry name" value="Metalloproteases ('zincins'), catalytic domain"/>
    <property type="match status" value="1"/>
</dbReference>
<dbReference type="EMBL" id="VWXL01000100">
    <property type="protein sequence ID" value="MVB12602.1"/>
    <property type="molecule type" value="Genomic_DNA"/>
</dbReference>
<dbReference type="Pfam" id="PF00413">
    <property type="entry name" value="Peptidase_M10"/>
    <property type="match status" value="1"/>
</dbReference>
<evidence type="ECO:0000259" key="6">
    <source>
        <dbReference type="Pfam" id="PF00413"/>
    </source>
</evidence>
<dbReference type="GO" id="GO:0006508">
    <property type="term" value="P:proteolysis"/>
    <property type="evidence" value="ECO:0007669"/>
    <property type="project" value="UniProtKB-KW"/>
</dbReference>
<gene>
    <name evidence="8" type="ORF">CAFE_33430</name>
</gene>
<dbReference type="GO" id="GO:0008270">
    <property type="term" value="F:zinc ion binding"/>
    <property type="evidence" value="ECO:0007669"/>
    <property type="project" value="InterPro"/>
</dbReference>
<dbReference type="Gene3D" id="2.60.40.10">
    <property type="entry name" value="Immunoglobulins"/>
    <property type="match status" value="2"/>
</dbReference>
<keyword evidence="9" id="KW-1185">Reference proteome</keyword>
<evidence type="ECO:0008006" key="10">
    <source>
        <dbReference type="Google" id="ProtNLM"/>
    </source>
</evidence>
<feature type="chain" id="PRO_5026892591" description="CARDB domain-containing protein" evidence="5">
    <location>
        <begin position="28"/>
        <end position="504"/>
    </location>
</feature>
<keyword evidence="2" id="KW-0479">Metal-binding</keyword>
<keyword evidence="5" id="KW-0732">Signal</keyword>
<evidence type="ECO:0000256" key="5">
    <source>
        <dbReference type="SAM" id="SignalP"/>
    </source>
</evidence>